<name>A0ABV0LR46_9PSEU</name>
<comment type="caution">
    <text evidence="15">The sequence shown here is derived from an EMBL/GenBank/DDBJ whole genome shotgun (WGS) entry which is preliminary data.</text>
</comment>
<protein>
    <recommendedName>
        <fullName evidence="9">glutaryl-CoA dehydrogenase (ETF)</fullName>
        <ecNumber evidence="9">1.3.8.6</ecNumber>
    </recommendedName>
</protein>
<evidence type="ECO:0000256" key="1">
    <source>
        <dbReference type="ARBA" id="ARBA00001974"/>
    </source>
</evidence>
<dbReference type="SUPFAM" id="SSF47203">
    <property type="entry name" value="Acyl-CoA dehydrogenase C-terminal domain-like"/>
    <property type="match status" value="1"/>
</dbReference>
<proteinExistence type="inferred from homology"/>
<evidence type="ECO:0000256" key="3">
    <source>
        <dbReference type="ARBA" id="ARBA00022630"/>
    </source>
</evidence>
<dbReference type="InterPro" id="IPR052033">
    <property type="entry name" value="Glutaryl-CoA_DH_mitochondrial"/>
</dbReference>
<evidence type="ECO:0000259" key="12">
    <source>
        <dbReference type="Pfam" id="PF00441"/>
    </source>
</evidence>
<evidence type="ECO:0000256" key="2">
    <source>
        <dbReference type="ARBA" id="ARBA00009347"/>
    </source>
</evidence>
<evidence type="ECO:0000313" key="16">
    <source>
        <dbReference type="Proteomes" id="UP001440984"/>
    </source>
</evidence>
<dbReference type="InterPro" id="IPR013786">
    <property type="entry name" value="AcylCoA_DH/ox_N"/>
</dbReference>
<keyword evidence="5" id="KW-0809">Transit peptide</keyword>
<dbReference type="PANTHER" id="PTHR42807:SF1">
    <property type="entry name" value="GLUTARYL-COA DEHYDROGENASE, MITOCHONDRIAL"/>
    <property type="match status" value="1"/>
</dbReference>
<dbReference type="InterPro" id="IPR036250">
    <property type="entry name" value="AcylCo_DH-like_C"/>
</dbReference>
<feature type="domain" description="Acyl-CoA oxidase/dehydrogenase middle" evidence="13">
    <location>
        <begin position="134"/>
        <end position="224"/>
    </location>
</feature>
<evidence type="ECO:0000256" key="4">
    <source>
        <dbReference type="ARBA" id="ARBA00022827"/>
    </source>
</evidence>
<dbReference type="Gene3D" id="2.40.110.10">
    <property type="entry name" value="Butyryl-CoA Dehydrogenase, subunit A, domain 2"/>
    <property type="match status" value="1"/>
</dbReference>
<accession>A0ABV0LR46</accession>
<dbReference type="InterPro" id="IPR009100">
    <property type="entry name" value="AcylCoA_DH/oxidase_NM_dom_sf"/>
</dbReference>
<dbReference type="Gene3D" id="1.10.540.10">
    <property type="entry name" value="Acyl-CoA dehydrogenase/oxidase, N-terminal domain"/>
    <property type="match status" value="1"/>
</dbReference>
<keyword evidence="16" id="KW-1185">Reference proteome</keyword>
<feature type="domain" description="Acyl-CoA dehydrogenase/oxidase C-terminal" evidence="12">
    <location>
        <begin position="236"/>
        <end position="382"/>
    </location>
</feature>
<dbReference type="SUPFAM" id="SSF56645">
    <property type="entry name" value="Acyl-CoA dehydrogenase NM domain-like"/>
    <property type="match status" value="1"/>
</dbReference>
<comment type="pathway">
    <text evidence="7">Amino-acid metabolism; lysine degradation.</text>
</comment>
<evidence type="ECO:0000256" key="11">
    <source>
        <dbReference type="RuleBase" id="RU362125"/>
    </source>
</evidence>
<evidence type="ECO:0000256" key="9">
    <source>
        <dbReference type="ARBA" id="ARBA00039033"/>
    </source>
</evidence>
<evidence type="ECO:0000256" key="5">
    <source>
        <dbReference type="ARBA" id="ARBA00022946"/>
    </source>
</evidence>
<comment type="catalytic activity">
    <reaction evidence="10">
        <text>glutaryl-CoA + oxidized [electron-transfer flavoprotein] + 2 H(+) = (2E)-butenoyl-CoA + reduced [electron-transfer flavoprotein] + CO2</text>
        <dbReference type="Rhea" id="RHEA:13389"/>
        <dbReference type="Rhea" id="RHEA-COMP:10685"/>
        <dbReference type="Rhea" id="RHEA-COMP:10686"/>
        <dbReference type="ChEBI" id="CHEBI:15378"/>
        <dbReference type="ChEBI" id="CHEBI:16526"/>
        <dbReference type="ChEBI" id="CHEBI:57332"/>
        <dbReference type="ChEBI" id="CHEBI:57378"/>
        <dbReference type="ChEBI" id="CHEBI:57692"/>
        <dbReference type="ChEBI" id="CHEBI:58307"/>
        <dbReference type="EC" id="1.3.8.6"/>
    </reaction>
</comment>
<dbReference type="Pfam" id="PF00441">
    <property type="entry name" value="Acyl-CoA_dh_1"/>
    <property type="match status" value="1"/>
</dbReference>
<evidence type="ECO:0000256" key="7">
    <source>
        <dbReference type="ARBA" id="ARBA00037899"/>
    </source>
</evidence>
<comment type="similarity">
    <text evidence="2 11">Belongs to the acyl-CoA dehydrogenase family.</text>
</comment>
<evidence type="ECO:0000259" key="14">
    <source>
        <dbReference type="Pfam" id="PF02771"/>
    </source>
</evidence>
<dbReference type="Proteomes" id="UP001440984">
    <property type="component" value="Unassembled WGS sequence"/>
</dbReference>
<dbReference type="InterPro" id="IPR006089">
    <property type="entry name" value="Acyl-CoA_DH_CS"/>
</dbReference>
<dbReference type="InterPro" id="IPR006091">
    <property type="entry name" value="Acyl-CoA_Oxase/DH_mid-dom"/>
</dbReference>
<keyword evidence="3 11" id="KW-0285">Flavoprotein</keyword>
<dbReference type="Pfam" id="PF02771">
    <property type="entry name" value="Acyl-CoA_dh_N"/>
    <property type="match status" value="1"/>
</dbReference>
<sequence>MSDRPDPHDFLDLDAGLAEEERAIRDAVRAYAKDHLLDRVADWYETGALPAAELAKGFGSLGLLGMHLEGYGCAGTSAVAYGIACRELEAVDSGLRSFVSVQGSLAMYAIHRWGSEEQRQEWLPRMATGDALGCFGLTEPDAGSDPGSMRTRAVRDGSDWVLSGTKMWITNGTVADVAVVWAQTDDGIRGFVVPTSAPGFTANEVKHKLSLRASLTAELVLDGVRLPDSAVFPEVRGLRGPLSCLNEARFGILFGVVGAARACYEAALEYTLSRSQFGKPLAGFQLTQRKLADLVVEVNRAGLVALQIGRLKDDGTLHHNHVSFGKMANVRSALEVARTARSMLGANGISLEYPVMRHMANLETVLTYEGTEEMHALSLGQAVTGLAAFR</sequence>
<comment type="cofactor">
    <cofactor evidence="1 11">
        <name>FAD</name>
        <dbReference type="ChEBI" id="CHEBI:57692"/>
    </cofactor>
</comment>
<evidence type="ECO:0000256" key="6">
    <source>
        <dbReference type="ARBA" id="ARBA00023002"/>
    </source>
</evidence>
<dbReference type="EC" id="1.3.8.6" evidence="9"/>
<dbReference type="EMBL" id="JBDZYD010000016">
    <property type="protein sequence ID" value="MEQ0564764.1"/>
    <property type="molecule type" value="Genomic_DNA"/>
</dbReference>
<dbReference type="InterPro" id="IPR009075">
    <property type="entry name" value="AcylCo_DH/oxidase_C"/>
</dbReference>
<dbReference type="Gene3D" id="1.20.140.10">
    <property type="entry name" value="Butyryl-CoA Dehydrogenase, subunit A, domain 3"/>
    <property type="match status" value="1"/>
</dbReference>
<dbReference type="Pfam" id="PF02770">
    <property type="entry name" value="Acyl-CoA_dh_M"/>
    <property type="match status" value="1"/>
</dbReference>
<evidence type="ECO:0000313" key="15">
    <source>
        <dbReference type="EMBL" id="MEQ0564764.1"/>
    </source>
</evidence>
<dbReference type="RefSeq" id="WP_348955841.1">
    <property type="nucleotide sequence ID" value="NZ_JBDZYD010000016.1"/>
</dbReference>
<reference evidence="15 16" key="1">
    <citation type="submission" date="2024-05" db="EMBL/GenBank/DDBJ databases">
        <authorList>
            <person name="Zhao H."/>
            <person name="Xu Y."/>
            <person name="Lin S."/>
            <person name="Spain J.C."/>
            <person name="Zhou N.-Y."/>
        </authorList>
    </citation>
    <scope>NUCLEOTIDE SEQUENCE [LARGE SCALE GENOMIC DNA]</scope>
    <source>
        <strain evidence="15 16">NEAU-NG30</strain>
    </source>
</reference>
<dbReference type="InterPro" id="IPR046373">
    <property type="entry name" value="Acyl-CoA_Oxase/DH_mid-dom_sf"/>
</dbReference>
<feature type="domain" description="Acyl-CoA dehydrogenase/oxidase N-terminal" evidence="14">
    <location>
        <begin position="19"/>
        <end position="130"/>
    </location>
</feature>
<dbReference type="PANTHER" id="PTHR42807">
    <property type="entry name" value="GLUTARYL-COA DEHYDROGENASE, MITOCHONDRIAL"/>
    <property type="match status" value="1"/>
</dbReference>
<comment type="pathway">
    <text evidence="8">Amino-acid metabolism; tryptophan metabolism.</text>
</comment>
<keyword evidence="4 11" id="KW-0274">FAD</keyword>
<organism evidence="15 16">
    <name type="scientific">Amycolatopsis melonis</name>
    <dbReference type="NCBI Taxonomy" id="3156488"/>
    <lineage>
        <taxon>Bacteria</taxon>
        <taxon>Bacillati</taxon>
        <taxon>Actinomycetota</taxon>
        <taxon>Actinomycetes</taxon>
        <taxon>Pseudonocardiales</taxon>
        <taxon>Pseudonocardiaceae</taxon>
        <taxon>Amycolatopsis</taxon>
    </lineage>
</organism>
<evidence type="ECO:0000259" key="13">
    <source>
        <dbReference type="Pfam" id="PF02770"/>
    </source>
</evidence>
<evidence type="ECO:0000256" key="8">
    <source>
        <dbReference type="ARBA" id="ARBA00037927"/>
    </source>
</evidence>
<evidence type="ECO:0000256" key="10">
    <source>
        <dbReference type="ARBA" id="ARBA00049493"/>
    </source>
</evidence>
<keyword evidence="6 11" id="KW-0560">Oxidoreductase</keyword>
<gene>
    <name evidence="15" type="ORF">ABJI51_37290</name>
</gene>
<dbReference type="InterPro" id="IPR037069">
    <property type="entry name" value="AcylCoA_DH/ox_N_sf"/>
</dbReference>
<dbReference type="PROSITE" id="PS00072">
    <property type="entry name" value="ACYL_COA_DH_1"/>
    <property type="match status" value="1"/>
</dbReference>